<dbReference type="InterPro" id="IPR007374">
    <property type="entry name" value="ASCH_domain"/>
</dbReference>
<evidence type="ECO:0000313" key="3">
    <source>
        <dbReference type="Proteomes" id="UP001156627"/>
    </source>
</evidence>
<dbReference type="PANTHER" id="PTHR39203:SF1">
    <property type="entry name" value="CYTOPLASMIC PROTEIN"/>
    <property type="match status" value="1"/>
</dbReference>
<evidence type="ECO:0000259" key="1">
    <source>
        <dbReference type="SMART" id="SM01022"/>
    </source>
</evidence>
<dbReference type="InterPro" id="IPR009326">
    <property type="entry name" value="DUF984"/>
</dbReference>
<dbReference type="Proteomes" id="UP001156627">
    <property type="component" value="Unassembled WGS sequence"/>
</dbReference>
<organism evidence="2 3">
    <name type="scientific">Dyella flagellata</name>
    <dbReference type="NCBI Taxonomy" id="1867833"/>
    <lineage>
        <taxon>Bacteria</taxon>
        <taxon>Pseudomonadati</taxon>
        <taxon>Pseudomonadota</taxon>
        <taxon>Gammaproteobacteria</taxon>
        <taxon>Lysobacterales</taxon>
        <taxon>Rhodanobacteraceae</taxon>
        <taxon>Dyella</taxon>
    </lineage>
</organism>
<dbReference type="Pfam" id="PF04266">
    <property type="entry name" value="ASCH"/>
    <property type="match status" value="1"/>
</dbReference>
<name>A0ABQ5XGX5_9GAMM</name>
<dbReference type="PANTHER" id="PTHR39203">
    <property type="entry name" value="CYTOPLASMIC PROTEIN-RELATED"/>
    <property type="match status" value="1"/>
</dbReference>
<dbReference type="EMBL" id="BSOA01000053">
    <property type="protein sequence ID" value="GLQ90959.1"/>
    <property type="molecule type" value="Genomic_DNA"/>
</dbReference>
<evidence type="ECO:0000313" key="2">
    <source>
        <dbReference type="EMBL" id="GLQ90959.1"/>
    </source>
</evidence>
<dbReference type="SMART" id="SM01022">
    <property type="entry name" value="ASCH"/>
    <property type="match status" value="1"/>
</dbReference>
<dbReference type="CDD" id="cd06553">
    <property type="entry name" value="ASCH_Ef3133_like"/>
    <property type="match status" value="1"/>
</dbReference>
<comment type="caution">
    <text evidence="2">The sequence shown here is derived from an EMBL/GenBank/DDBJ whole genome shotgun (WGS) entry which is preliminary data.</text>
</comment>
<dbReference type="SUPFAM" id="SSF88697">
    <property type="entry name" value="PUA domain-like"/>
    <property type="match status" value="1"/>
</dbReference>
<feature type="domain" description="ASCH" evidence="1">
    <location>
        <begin position="35"/>
        <end position="152"/>
    </location>
</feature>
<protein>
    <submittedName>
        <fullName evidence="2">RNA-binding protein</fullName>
    </submittedName>
</protein>
<reference evidence="3" key="1">
    <citation type="journal article" date="2019" name="Int. J. Syst. Evol. Microbiol.">
        <title>The Global Catalogue of Microorganisms (GCM) 10K type strain sequencing project: providing services to taxonomists for standard genome sequencing and annotation.</title>
        <authorList>
            <consortium name="The Broad Institute Genomics Platform"/>
            <consortium name="The Broad Institute Genome Sequencing Center for Infectious Disease"/>
            <person name="Wu L."/>
            <person name="Ma J."/>
        </authorList>
    </citation>
    <scope>NUCLEOTIDE SEQUENCE [LARGE SCALE GENOMIC DNA]</scope>
    <source>
        <strain evidence="3">NBRC 111981</strain>
    </source>
</reference>
<dbReference type="Gene3D" id="3.10.400.10">
    <property type="entry name" value="Sulfate adenylyltransferase"/>
    <property type="match status" value="1"/>
</dbReference>
<sequence length="157" mass="17332">MSLAFTLDEVLEKLGQLGITHQPDRVRMDGYGDSDELSQELLALIHNGKKRANASLAWSYEHDHDSLPQAGDIEIVVDHLGNASLITRIVSVDVMPYSAVTDEHALVEGEGDGSLQYWRQAHWAFFSRECERIGRKPSEAMPVVCVTFEVIAGSLGP</sequence>
<dbReference type="RefSeq" id="WP_284334373.1">
    <property type="nucleotide sequence ID" value="NZ_BSOA01000053.1"/>
</dbReference>
<dbReference type="InterPro" id="IPR015947">
    <property type="entry name" value="PUA-like_sf"/>
</dbReference>
<gene>
    <name evidence="2" type="ORF">GCM10007898_45350</name>
</gene>
<keyword evidence="3" id="KW-1185">Reference proteome</keyword>
<accession>A0ABQ5XGX5</accession>
<proteinExistence type="predicted"/>